<organism evidence="1 2">
    <name type="scientific">Marinigracilibium pacificum</name>
    <dbReference type="NCBI Taxonomy" id="2729599"/>
    <lineage>
        <taxon>Bacteria</taxon>
        <taxon>Pseudomonadati</taxon>
        <taxon>Bacteroidota</taxon>
        <taxon>Cytophagia</taxon>
        <taxon>Cytophagales</taxon>
        <taxon>Flammeovirgaceae</taxon>
        <taxon>Marinigracilibium</taxon>
    </lineage>
</organism>
<sequence length="224" mass="26585">MKNTSRPSEIKWDIQYLRTIKFVAVLFSFFLINNYVSAQEFPSEVFHPGTAILEGDKRVSGKLKYDLDNNIIQVINNGVVHTYTAQKVIFFIIEDQVLGITRKFYSLPYAETNYQTMMFFELLVEGDLTLLGREYIDTRTTSANNYYYYRNYWVESYVLRTSFYFLKKGGEIKFFTPKKRELLDLVMADRSNEIKQFIKKRRFDIEKPDDLIAVTKFYNSLNEQ</sequence>
<dbReference type="RefSeq" id="WP_169682291.1">
    <property type="nucleotide sequence ID" value="NZ_JABBNU010000007.1"/>
</dbReference>
<protein>
    <submittedName>
        <fullName evidence="1">Uncharacterized protein</fullName>
    </submittedName>
</protein>
<proteinExistence type="predicted"/>
<accession>A0A848J4A1</accession>
<keyword evidence="2" id="KW-1185">Reference proteome</keyword>
<comment type="caution">
    <text evidence="1">The sequence shown here is derived from an EMBL/GenBank/DDBJ whole genome shotgun (WGS) entry which is preliminary data.</text>
</comment>
<evidence type="ECO:0000313" key="2">
    <source>
        <dbReference type="Proteomes" id="UP000559010"/>
    </source>
</evidence>
<reference evidence="1 2" key="1">
    <citation type="submission" date="2020-04" db="EMBL/GenBank/DDBJ databases">
        <title>Flammeovirgaceae bacterium KN852 isolated from deep sea.</title>
        <authorList>
            <person name="Zhang D.-C."/>
        </authorList>
    </citation>
    <scope>NUCLEOTIDE SEQUENCE [LARGE SCALE GENOMIC DNA]</scope>
    <source>
        <strain evidence="1 2">KN852</strain>
    </source>
</reference>
<dbReference type="AlphaFoldDB" id="A0A848J4A1"/>
<gene>
    <name evidence="1" type="ORF">HH304_12910</name>
</gene>
<name>A0A848J4A1_9BACT</name>
<evidence type="ECO:0000313" key="1">
    <source>
        <dbReference type="EMBL" id="NMM49304.1"/>
    </source>
</evidence>
<dbReference type="Proteomes" id="UP000559010">
    <property type="component" value="Unassembled WGS sequence"/>
</dbReference>
<dbReference type="EMBL" id="JABBNU010000007">
    <property type="protein sequence ID" value="NMM49304.1"/>
    <property type="molecule type" value="Genomic_DNA"/>
</dbReference>